<reference evidence="7 8" key="1">
    <citation type="submission" date="2021-02" db="EMBL/GenBank/DDBJ databases">
        <title>A novel species of genus Amphritea isolated from a fishpond in China.</title>
        <authorList>
            <person name="Lu H."/>
        </authorList>
    </citation>
    <scope>NUCLEOTIDE SEQUENCE [LARGE SCALE GENOMIC DNA]</scope>
    <source>
        <strain evidence="7 8">RP18W</strain>
    </source>
</reference>
<dbReference type="PROSITE" id="PS00676">
    <property type="entry name" value="SIGMA54_INTERACT_2"/>
    <property type="match status" value="1"/>
</dbReference>
<evidence type="ECO:0000313" key="7">
    <source>
        <dbReference type="EMBL" id="MBN0987980.1"/>
    </source>
</evidence>
<keyword evidence="2" id="KW-0067">ATP-binding</keyword>
<sequence length="599" mass="66302">MSSSERISLADISRLNEETQTWRWDGSIENDAVSPTLGELSEFIQFSPGDGRIWLDDRRVVLMQSDALGMMRQQLIDKVGLDDARGLLTRTGYISGVRDAELVMARWADQGPMSTYLAGVRLHALEGMVKVEPLHLEFDAAMGTYSGEFIWHNSVEVEAHIAHCGMGSEPACWTQLGYAMGYVSTTLGRLVIFREVECRAAGGQACRIIGKPAEEWPNVEEDLHYINGEDFLSTSAFNPSSARDIAELPEVTDNLAAEDEKHMVGISAAFNACCHQLKRVAPTRATALFSGESGVGKELFAQMLHEISPRKDKPFVSVNCAAIPDTLVEAELFGVEQGAYTGAIASRPGRFERADGGTLFLDEIGTLSLVSQGKLLRALQEGVIERVGGTREIRVDVRVVAATNVELEEEVRQGRFREDLFFRLNVFPVRLPPLRDRREDIPLLLSYFLQRYSQQHGRHITGFTARAVRALLNYDYPGNIRELQNLVERGVISADDDNAIDLRHLFRFEQMPSEFVYSVGIAGGLAKEDANEALTASEAIEGGLLDRFLALSQSESLSLESLELRLIQEAVERCRGNLAAAARMMGLSRAQLAYRLSKA</sequence>
<dbReference type="PANTHER" id="PTHR32071">
    <property type="entry name" value="TRANSCRIPTIONAL REGULATORY PROTEIN"/>
    <property type="match status" value="1"/>
</dbReference>
<keyword evidence="8" id="KW-1185">Reference proteome</keyword>
<feature type="domain" description="Sigma-54 factor interaction" evidence="6">
    <location>
        <begin position="263"/>
        <end position="492"/>
    </location>
</feature>
<evidence type="ECO:0000256" key="4">
    <source>
        <dbReference type="ARBA" id="ARBA00023125"/>
    </source>
</evidence>
<organism evidence="7 8">
    <name type="scientific">Amphritea pacifica</name>
    <dbReference type="NCBI Taxonomy" id="2811233"/>
    <lineage>
        <taxon>Bacteria</taxon>
        <taxon>Pseudomonadati</taxon>
        <taxon>Pseudomonadota</taxon>
        <taxon>Gammaproteobacteria</taxon>
        <taxon>Oceanospirillales</taxon>
        <taxon>Oceanospirillaceae</taxon>
        <taxon>Amphritea</taxon>
    </lineage>
</organism>
<evidence type="ECO:0000313" key="8">
    <source>
        <dbReference type="Proteomes" id="UP000760472"/>
    </source>
</evidence>
<evidence type="ECO:0000256" key="1">
    <source>
        <dbReference type="ARBA" id="ARBA00022741"/>
    </source>
</evidence>
<protein>
    <submittedName>
        <fullName evidence="7">Sigma 54-interacting transcriptional regulator</fullName>
    </submittedName>
</protein>
<keyword evidence="4" id="KW-0238">DNA-binding</keyword>
<evidence type="ECO:0000259" key="6">
    <source>
        <dbReference type="PROSITE" id="PS50045"/>
    </source>
</evidence>
<keyword evidence="1" id="KW-0547">Nucleotide-binding</keyword>
<dbReference type="PROSITE" id="PS00688">
    <property type="entry name" value="SIGMA54_INTERACT_3"/>
    <property type="match status" value="1"/>
</dbReference>
<dbReference type="Pfam" id="PF25601">
    <property type="entry name" value="AAA_lid_14"/>
    <property type="match status" value="1"/>
</dbReference>
<dbReference type="InterPro" id="IPR002197">
    <property type="entry name" value="HTH_Fis"/>
</dbReference>
<dbReference type="InterPro" id="IPR024096">
    <property type="entry name" value="NO_sig/Golgi_transp_ligand-bd"/>
</dbReference>
<keyword evidence="3" id="KW-0805">Transcription regulation</keyword>
<dbReference type="EMBL" id="JAFFZP010000016">
    <property type="protein sequence ID" value="MBN0987980.1"/>
    <property type="molecule type" value="Genomic_DNA"/>
</dbReference>
<dbReference type="PANTHER" id="PTHR32071:SF117">
    <property type="entry name" value="PTS-DEPENDENT DIHYDROXYACETONE KINASE OPERON REGULATORY PROTEIN-RELATED"/>
    <property type="match status" value="1"/>
</dbReference>
<name>A0ABS2W8D5_9GAMM</name>
<dbReference type="PRINTS" id="PR01590">
    <property type="entry name" value="HTHFIS"/>
</dbReference>
<proteinExistence type="predicted"/>
<evidence type="ECO:0000256" key="3">
    <source>
        <dbReference type="ARBA" id="ARBA00023015"/>
    </source>
</evidence>
<dbReference type="SMART" id="SM00382">
    <property type="entry name" value="AAA"/>
    <property type="match status" value="1"/>
</dbReference>
<dbReference type="InterPro" id="IPR004096">
    <property type="entry name" value="V4R"/>
</dbReference>
<dbReference type="Gene3D" id="1.10.8.60">
    <property type="match status" value="1"/>
</dbReference>
<dbReference type="Pfam" id="PF06505">
    <property type="entry name" value="XylR_N"/>
    <property type="match status" value="1"/>
</dbReference>
<dbReference type="InterPro" id="IPR002078">
    <property type="entry name" value="Sigma_54_int"/>
</dbReference>
<dbReference type="InterPro" id="IPR025944">
    <property type="entry name" value="Sigma_54_int_dom_CS"/>
</dbReference>
<dbReference type="Pfam" id="PF02954">
    <property type="entry name" value="HTH_8"/>
    <property type="match status" value="1"/>
</dbReference>
<dbReference type="InterPro" id="IPR058031">
    <property type="entry name" value="AAA_lid_NorR"/>
</dbReference>
<dbReference type="Pfam" id="PF00158">
    <property type="entry name" value="Sigma54_activat"/>
    <property type="match status" value="1"/>
</dbReference>
<evidence type="ECO:0000256" key="2">
    <source>
        <dbReference type="ARBA" id="ARBA00022840"/>
    </source>
</evidence>
<dbReference type="SUPFAM" id="SSF111126">
    <property type="entry name" value="Ligand-binding domain in the NO signalling and Golgi transport"/>
    <property type="match status" value="1"/>
</dbReference>
<evidence type="ECO:0000256" key="5">
    <source>
        <dbReference type="ARBA" id="ARBA00023163"/>
    </source>
</evidence>
<dbReference type="SMART" id="SM00989">
    <property type="entry name" value="V4R"/>
    <property type="match status" value="1"/>
</dbReference>
<dbReference type="InterPro" id="IPR009057">
    <property type="entry name" value="Homeodomain-like_sf"/>
</dbReference>
<dbReference type="CDD" id="cd00009">
    <property type="entry name" value="AAA"/>
    <property type="match status" value="1"/>
</dbReference>
<dbReference type="Gene3D" id="1.10.10.60">
    <property type="entry name" value="Homeodomain-like"/>
    <property type="match status" value="1"/>
</dbReference>
<dbReference type="InterPro" id="IPR025943">
    <property type="entry name" value="Sigma_54_int_dom_ATP-bd_2"/>
</dbReference>
<accession>A0ABS2W8D5</accession>
<dbReference type="PROSITE" id="PS50045">
    <property type="entry name" value="SIGMA54_INTERACT_4"/>
    <property type="match status" value="1"/>
</dbReference>
<dbReference type="Pfam" id="PF02830">
    <property type="entry name" value="V4R"/>
    <property type="match status" value="1"/>
</dbReference>
<dbReference type="InterPro" id="IPR003593">
    <property type="entry name" value="AAA+_ATPase"/>
</dbReference>
<gene>
    <name evidence="7" type="ORF">JW498_11445</name>
</gene>
<comment type="caution">
    <text evidence="7">The sequence shown here is derived from an EMBL/GenBank/DDBJ whole genome shotgun (WGS) entry which is preliminary data.</text>
</comment>
<dbReference type="SUPFAM" id="SSF46689">
    <property type="entry name" value="Homeodomain-like"/>
    <property type="match status" value="1"/>
</dbReference>
<dbReference type="InterPro" id="IPR027417">
    <property type="entry name" value="P-loop_NTPase"/>
</dbReference>
<dbReference type="SUPFAM" id="SSF52540">
    <property type="entry name" value="P-loop containing nucleoside triphosphate hydrolases"/>
    <property type="match status" value="1"/>
</dbReference>
<dbReference type="Gene3D" id="3.30.1380.20">
    <property type="entry name" value="Trafficking protein particle complex subunit 3"/>
    <property type="match status" value="1"/>
</dbReference>
<dbReference type="Proteomes" id="UP000760472">
    <property type="component" value="Unassembled WGS sequence"/>
</dbReference>
<keyword evidence="5" id="KW-0804">Transcription</keyword>
<dbReference type="Gene3D" id="3.40.50.300">
    <property type="entry name" value="P-loop containing nucleotide triphosphate hydrolases"/>
    <property type="match status" value="1"/>
</dbReference>
<dbReference type="InterPro" id="IPR010523">
    <property type="entry name" value="XylR_N"/>
</dbReference>
<dbReference type="RefSeq" id="WP_205209208.1">
    <property type="nucleotide sequence ID" value="NZ_JAFFZO010000004.1"/>
</dbReference>